<dbReference type="Proteomes" id="UP001150925">
    <property type="component" value="Unassembled WGS sequence"/>
</dbReference>
<evidence type="ECO:0000313" key="2">
    <source>
        <dbReference type="EMBL" id="KAJ1953999.1"/>
    </source>
</evidence>
<name>A0A9W8APL6_9FUNG</name>
<proteinExistence type="predicted"/>
<dbReference type="EMBL" id="JANBPY010002703">
    <property type="protein sequence ID" value="KAJ1953999.1"/>
    <property type="molecule type" value="Genomic_DNA"/>
</dbReference>
<evidence type="ECO:0000313" key="3">
    <source>
        <dbReference type="Proteomes" id="UP001150925"/>
    </source>
</evidence>
<keyword evidence="3" id="KW-1185">Reference proteome</keyword>
<dbReference type="AlphaFoldDB" id="A0A9W8APL6"/>
<keyword evidence="1" id="KW-0732">Signal</keyword>
<feature type="chain" id="PRO_5040941951" evidence="1">
    <location>
        <begin position="23"/>
        <end position="165"/>
    </location>
</feature>
<protein>
    <submittedName>
        <fullName evidence="2">Uncharacterized protein</fullName>
    </submittedName>
</protein>
<accession>A0A9W8APL6</accession>
<reference evidence="2" key="1">
    <citation type="submission" date="2022-07" db="EMBL/GenBank/DDBJ databases">
        <title>Phylogenomic reconstructions and comparative analyses of Kickxellomycotina fungi.</title>
        <authorList>
            <person name="Reynolds N.K."/>
            <person name="Stajich J.E."/>
            <person name="Barry K."/>
            <person name="Grigoriev I.V."/>
            <person name="Crous P."/>
            <person name="Smith M.E."/>
        </authorList>
    </citation>
    <scope>NUCLEOTIDE SEQUENCE</scope>
    <source>
        <strain evidence="2">RSA 1196</strain>
    </source>
</reference>
<organism evidence="2 3">
    <name type="scientific">Dispira parvispora</name>
    <dbReference type="NCBI Taxonomy" id="1520584"/>
    <lineage>
        <taxon>Eukaryota</taxon>
        <taxon>Fungi</taxon>
        <taxon>Fungi incertae sedis</taxon>
        <taxon>Zoopagomycota</taxon>
        <taxon>Kickxellomycotina</taxon>
        <taxon>Dimargaritomycetes</taxon>
        <taxon>Dimargaritales</taxon>
        <taxon>Dimargaritaceae</taxon>
        <taxon>Dispira</taxon>
    </lineage>
</organism>
<sequence length="165" mass="17177">MHSITLVSVVLLAMTMIPLSAARPTAEDKVTKAYPEANPLLARGVPTHSVTPVLPIDIPASQPAIPHTLDLVDLTATIHLDLSVLGLVNAGVVAYTVVGLGVHNELLFARAAADIKIGVGAILDLDVDLKAAVGADIAVLDQLVTLAVELNIGLETYVVNVPYLI</sequence>
<feature type="signal peptide" evidence="1">
    <location>
        <begin position="1"/>
        <end position="22"/>
    </location>
</feature>
<gene>
    <name evidence="2" type="ORF">IWQ62_005863</name>
</gene>
<comment type="caution">
    <text evidence="2">The sequence shown here is derived from an EMBL/GenBank/DDBJ whole genome shotgun (WGS) entry which is preliminary data.</text>
</comment>
<evidence type="ECO:0000256" key="1">
    <source>
        <dbReference type="SAM" id="SignalP"/>
    </source>
</evidence>